<feature type="compositionally biased region" description="Acidic residues" evidence="1">
    <location>
        <begin position="317"/>
        <end position="328"/>
    </location>
</feature>
<dbReference type="Proteomes" id="UP000515125">
    <property type="component" value="Unplaced"/>
</dbReference>
<feature type="compositionally biased region" description="Basic residues" evidence="1">
    <location>
        <begin position="851"/>
        <end position="860"/>
    </location>
</feature>
<dbReference type="PANTHER" id="PTHR12785:SF6">
    <property type="entry name" value="SPLICING FACTOR 3B SUBUNIT 2"/>
    <property type="match status" value="1"/>
</dbReference>
<evidence type="ECO:0000313" key="3">
    <source>
        <dbReference type="Proteomes" id="UP000515125"/>
    </source>
</evidence>
<organism evidence="3 4">
    <name type="scientific">Cyclospora cayetanensis</name>
    <dbReference type="NCBI Taxonomy" id="88456"/>
    <lineage>
        <taxon>Eukaryota</taxon>
        <taxon>Sar</taxon>
        <taxon>Alveolata</taxon>
        <taxon>Apicomplexa</taxon>
        <taxon>Conoidasida</taxon>
        <taxon>Coccidia</taxon>
        <taxon>Eucoccidiorida</taxon>
        <taxon>Eimeriorina</taxon>
        <taxon>Eimeriidae</taxon>
        <taxon>Cyclospora</taxon>
    </lineage>
</organism>
<dbReference type="OrthoDB" id="10260794at2759"/>
<feature type="region of interest" description="Disordered" evidence="1">
    <location>
        <begin position="290"/>
        <end position="356"/>
    </location>
</feature>
<evidence type="ECO:0000313" key="4">
    <source>
        <dbReference type="RefSeq" id="XP_026192441.1"/>
    </source>
</evidence>
<feature type="compositionally biased region" description="Basic residues" evidence="1">
    <location>
        <begin position="340"/>
        <end position="353"/>
    </location>
</feature>
<feature type="region of interest" description="Disordered" evidence="1">
    <location>
        <begin position="138"/>
        <end position="160"/>
    </location>
</feature>
<evidence type="ECO:0000259" key="2">
    <source>
        <dbReference type="Pfam" id="PF04037"/>
    </source>
</evidence>
<feature type="region of interest" description="Disordered" evidence="1">
    <location>
        <begin position="575"/>
        <end position="604"/>
    </location>
</feature>
<sequence length="860" mass="93408">MEDEAILEYPSWSSVSGGQKHLKAAQRKEGEWRVWLLLLTSRPFKAPAAQGAGTAAKGEYFFARRSSSPWQMTPPQAAEFGAPPLEAEGVAGGHAQEGEGGACPSAAREAAATNGKSLLHDLWKKNGAKAKRVVKLLRRKRQKQQKRQQQQAQQDDSPDLKQELLAAVPLRSKQRELLLPLGRNKKLKKKLEAALEVDPHEAETESEEETEDEGEDAEEDADSGSEGEREAVADEARNKTKGGKFKEEPEDQGVEIEFVPAEEAEGAEGAIAQLAETFSDVFEKLNANLKAQPLQEADEEEEEEGLGTRGEIQAFRDDDEEDEEEAAAEGDAAISAGSKRGGKLPRGKQRRLQRPSICALKQQTARPDRIEVWDATSADPFFLAFLKGLRNVVAVPQHWSQKRRYLQWKRGFEKPPFKLPPHIEATKISEVRSALVEAEAQKTMRQRMREKVRPKANRLAIDYQVLHDCFFKHAVKPPLTKMGDLYFEGKEFLQAKKKAKPGQLSEKYGPPPAYPRLRVPGLNAPIPTGASYGYQPGGWGRPPVDDSGKLLFQAPEEELEEEDAMQLQAGDRTNVEGMWGELPPDVEVQQEEEEDGKPRGVGSELRSRICFSVAEQEGTAGGEGAQPTSETPFAGGASSVGGSTLGLESPASLELQQRRGGGASSVASSGPRAYTILTPQDATVQQGQLFGVKHTYRIPSSALPGPQQQAGSGVASGVQTPAGIATPRIASGHASPFIQQPGVGTPFLGAASVSGTNTPLIGHGGSATPIGVTVSLNPNEMEQEGAFTADIIRQQLRQHEEAAARAKAAAGQIDPADRFPFFRKPCAWWLAAPERKRKGDEVRGVSATAPKSKKKKQFKF</sequence>
<dbReference type="GeneID" id="34620433"/>
<feature type="region of interest" description="Disordered" evidence="1">
    <location>
        <begin position="835"/>
        <end position="860"/>
    </location>
</feature>
<dbReference type="InterPro" id="IPR052584">
    <property type="entry name" value="U2_snRNP_Complex_Component"/>
</dbReference>
<dbReference type="InterPro" id="IPR007180">
    <property type="entry name" value="DUF382"/>
</dbReference>
<dbReference type="PANTHER" id="PTHR12785">
    <property type="entry name" value="SPLICING FACTOR 3B"/>
    <property type="match status" value="1"/>
</dbReference>
<feature type="region of interest" description="Disordered" evidence="1">
    <location>
        <begin position="191"/>
        <end position="255"/>
    </location>
</feature>
<feature type="compositionally biased region" description="Basic and acidic residues" evidence="1">
    <location>
        <begin position="226"/>
        <end position="238"/>
    </location>
</feature>
<name>A0A6P6RX26_9EIME</name>
<feature type="region of interest" description="Disordered" evidence="1">
    <location>
        <begin position="616"/>
        <end position="647"/>
    </location>
</feature>
<dbReference type="GO" id="GO:0005634">
    <property type="term" value="C:nucleus"/>
    <property type="evidence" value="ECO:0007669"/>
    <property type="project" value="InterPro"/>
</dbReference>
<feature type="compositionally biased region" description="Acidic residues" evidence="1">
    <location>
        <begin position="296"/>
        <end position="305"/>
    </location>
</feature>
<dbReference type="AlphaFoldDB" id="A0A6P6RX26"/>
<feature type="domain" description="DUF382" evidence="2">
    <location>
        <begin position="366"/>
        <end position="491"/>
    </location>
</feature>
<evidence type="ECO:0000256" key="1">
    <source>
        <dbReference type="SAM" id="MobiDB-lite"/>
    </source>
</evidence>
<proteinExistence type="predicted"/>
<reference evidence="4" key="1">
    <citation type="submission" date="2025-08" db="UniProtKB">
        <authorList>
            <consortium name="RefSeq"/>
        </authorList>
    </citation>
    <scope>IDENTIFICATION</scope>
</reference>
<dbReference type="Pfam" id="PF04037">
    <property type="entry name" value="DUF382"/>
    <property type="match status" value="1"/>
</dbReference>
<feature type="compositionally biased region" description="Acidic residues" evidence="1">
    <location>
        <begin position="204"/>
        <end position="225"/>
    </location>
</feature>
<gene>
    <name evidence="4" type="primary">LOC34620433</name>
</gene>
<keyword evidence="3" id="KW-1185">Reference proteome</keyword>
<feature type="region of interest" description="Disordered" evidence="1">
    <location>
        <begin position="71"/>
        <end position="106"/>
    </location>
</feature>
<protein>
    <submittedName>
        <fullName evidence="4">Splicing factor 3B subunit 2</fullName>
    </submittedName>
</protein>
<dbReference type="RefSeq" id="XP_026192441.1">
    <property type="nucleotide sequence ID" value="XM_026336656.1"/>
</dbReference>
<feature type="compositionally biased region" description="Basic and acidic residues" evidence="1">
    <location>
        <begin position="191"/>
        <end position="203"/>
    </location>
</feature>
<accession>A0A6P6RX26</accession>